<evidence type="ECO:0000256" key="1">
    <source>
        <dbReference type="SAM" id="SignalP"/>
    </source>
</evidence>
<comment type="caution">
    <text evidence="2">The sequence shown here is derived from an EMBL/GenBank/DDBJ whole genome shotgun (WGS) entry which is preliminary data.</text>
</comment>
<sequence length="1373" mass="149072">MRAFVVVAALCLGVASIHAAIHFPGVPFPFANEEKHSILSVHHTVVGEAQILKTNAAGRASKVQGGFQVLARTGVPGGPGDVYDVEGKPVLAFGANYTKGTTYDTSVNPDFTSLLPRKGDPNKVDLFVHFESPLPASVYHMELLVAADGALAVMKQQRVNWTAWGGIWTPCAGSITPWGTHLGSEEYEPDARAFYGSDSVNSRVRDMARYYGLYLGDFESRAAFMTEVRKVMHPYKYGYVTEVMYDEAAGAPVARKWYSLGRVAVEMGLVMPDEKTVYITDDGREVGFFMYKATKAGDLSRGRLYAAKFNQSSAEDGGVFNVTWVDLGATDHDVLAAAMPNTTFDSIFETADPAAGACPANFTAVKHSYGEECLKLKEGMEMHAAGFETRRYAAYLGATTEWTKWEGITYDPKRHRLYTAMTELNSGTSEEPRRFGGHDDVRLPENRCGCVYEMDLDKSYTATSMSALTCGNPDLGIVPGLLVNNTCHIDRIASPDNVWYDGASDVLYIAEDTDHHENNFLWSYDLASGDMTRVLSVPVGAEVTGTAVFTLPSTGMTYVWNNFQHPYSGSAFDAASGAPEATGKGGYVGYFGPFKIEHGQALGLQHVPAPTTAAAKHAVVSSSRAVVGQRLDTGFKSLARSGDVYGNATLGALLDRNLAPVYHYIEPALIVDRAKPEIANSTDFTYLNAVCDRTFFTTQYEYPNPSSMYMQRLEQNLATGAMEPGADATYVNWHPWGGLLTPCAGSGSPWGTRMGSEEYEPDARAWDEATTLEHIGGGANSTLFSYDGGNLIKMGRAFGLYYGEMTLEQFKADVKPYLYGYVTEVKVQYDMSYVPTKHYTLGRVATELGLVMPDKRTVYITDDGTNVGFFKFVADTPGDLSVGSLYAAKAIQTSAVGGGRFRIDWIWLGHASQDMLINVASSIAFSDIFEGAAPSLADNSTSGPCPEGFRPMNQGGRGCECLKVKEGMETYAAFFETRRYAAYLGATTEWSKWEGITYDASRRRLYTAMSDVRQGMEDMKSRGRASSAFDACTNNDLRVEYNRCGCVYQLHLDGAFGVYGMDELVCGRAATDPAAPGFVKGNNCAMDGIANPDNIAYSPEHDVLFIGEDTSEHENDVIWAFDIETAALTRIYTTPYGAETTGPYWYGDINGHGYVTAVTQHPYGESDAFRLNETEAFGGFSVAGVIGPFPAVPLPPSASELGSKATNFWASWFGMGMMGDFDDGTAASKCASEDALVVTVQVSYERTPLGSAADVERVDAYVCSRVDNMLVRLAGKDDDATQVATRCLRPAEGETEGLVLAHVQFGDDKEAAKAFRTAVTDRAGDLRAQLSQLFTALSAPGSASAYSGFWATADSARKVPRTRAFTPPTQRLD</sequence>
<accession>A0A835YE31</accession>
<dbReference type="PANTHER" id="PTHR35399:SF2">
    <property type="entry name" value="DUF839 DOMAIN-CONTAINING PROTEIN"/>
    <property type="match status" value="1"/>
</dbReference>
<keyword evidence="3" id="KW-1185">Reference proteome</keyword>
<evidence type="ECO:0000313" key="3">
    <source>
        <dbReference type="Proteomes" id="UP000612055"/>
    </source>
</evidence>
<organism evidence="2 3">
    <name type="scientific">Edaphochlamys debaryana</name>
    <dbReference type="NCBI Taxonomy" id="47281"/>
    <lineage>
        <taxon>Eukaryota</taxon>
        <taxon>Viridiplantae</taxon>
        <taxon>Chlorophyta</taxon>
        <taxon>core chlorophytes</taxon>
        <taxon>Chlorophyceae</taxon>
        <taxon>CS clade</taxon>
        <taxon>Chlamydomonadales</taxon>
        <taxon>Chlamydomonadales incertae sedis</taxon>
        <taxon>Edaphochlamys</taxon>
    </lineage>
</organism>
<protein>
    <recommendedName>
        <fullName evidence="4">Alkaline phosphatase</fullName>
    </recommendedName>
</protein>
<feature type="signal peptide" evidence="1">
    <location>
        <begin position="1"/>
        <end position="19"/>
    </location>
</feature>
<dbReference type="Proteomes" id="UP000612055">
    <property type="component" value="Unassembled WGS sequence"/>
</dbReference>
<dbReference type="InterPro" id="IPR008557">
    <property type="entry name" value="PhoX"/>
</dbReference>
<name>A0A835YE31_9CHLO</name>
<evidence type="ECO:0000313" key="2">
    <source>
        <dbReference type="EMBL" id="KAG2495904.1"/>
    </source>
</evidence>
<dbReference type="OrthoDB" id="10265760at2759"/>
<dbReference type="EMBL" id="JAEHOE010000022">
    <property type="protein sequence ID" value="KAG2495904.1"/>
    <property type="molecule type" value="Genomic_DNA"/>
</dbReference>
<keyword evidence="1" id="KW-0732">Signal</keyword>
<gene>
    <name evidence="2" type="ORF">HYH03_006141</name>
</gene>
<evidence type="ECO:0008006" key="4">
    <source>
        <dbReference type="Google" id="ProtNLM"/>
    </source>
</evidence>
<dbReference type="PANTHER" id="PTHR35399">
    <property type="entry name" value="SLR8030 PROTEIN"/>
    <property type="match status" value="1"/>
</dbReference>
<feature type="chain" id="PRO_5032854213" description="Alkaline phosphatase" evidence="1">
    <location>
        <begin position="20"/>
        <end position="1373"/>
    </location>
</feature>
<proteinExistence type="predicted"/>
<reference evidence="2" key="1">
    <citation type="journal article" date="2020" name="bioRxiv">
        <title>Comparative genomics of Chlamydomonas.</title>
        <authorList>
            <person name="Craig R.J."/>
            <person name="Hasan A.R."/>
            <person name="Ness R.W."/>
            <person name="Keightley P.D."/>
        </authorList>
    </citation>
    <scope>NUCLEOTIDE SEQUENCE</scope>
    <source>
        <strain evidence="2">CCAP 11/70</strain>
    </source>
</reference>
<dbReference type="Pfam" id="PF05787">
    <property type="entry name" value="PhoX"/>
    <property type="match status" value="2"/>
</dbReference>